<keyword evidence="4 8" id="KW-0732">Signal</keyword>
<keyword evidence="7" id="KW-0472">Membrane</keyword>
<feature type="region of interest" description="Disordered" evidence="6">
    <location>
        <begin position="77"/>
        <end position="116"/>
    </location>
</feature>
<gene>
    <name evidence="10" type="ORF">MUN89_08410</name>
</gene>
<feature type="domain" description="Gram-positive cocci surface proteins LPxTG" evidence="9">
    <location>
        <begin position="111"/>
        <end position="143"/>
    </location>
</feature>
<dbReference type="Pfam" id="PF00746">
    <property type="entry name" value="Gram_pos_anchor"/>
    <property type="match status" value="1"/>
</dbReference>
<dbReference type="EMBL" id="CP095073">
    <property type="protein sequence ID" value="UOQ45928.1"/>
    <property type="molecule type" value="Genomic_DNA"/>
</dbReference>
<sequence>MVRKLLFAGVMFFGILAGGNQAVHADSDKNCDDFSNHDAVMEFWYDNGYDENNDPHGLDGDNDGLPCEVSSDAWNSFVADKEDSNSDDGTTSDEDSSAADTNESMDEGGELPDTATNNPLMMIIGLGVIAVGGSFFIRRKQAQ</sequence>
<evidence type="ECO:0000313" key="10">
    <source>
        <dbReference type="EMBL" id="UOQ45928.1"/>
    </source>
</evidence>
<keyword evidence="7" id="KW-1133">Transmembrane helix</keyword>
<feature type="chain" id="PRO_5046839799" evidence="8">
    <location>
        <begin position="26"/>
        <end position="143"/>
    </location>
</feature>
<protein>
    <submittedName>
        <fullName evidence="10">LPXTG cell wall anchor domain-containing protein</fullName>
    </submittedName>
</protein>
<evidence type="ECO:0000256" key="3">
    <source>
        <dbReference type="ARBA" id="ARBA00022525"/>
    </source>
</evidence>
<dbReference type="InterPro" id="IPR019931">
    <property type="entry name" value="LPXTG_anchor"/>
</dbReference>
<name>A0ABY4EP45_9BACI</name>
<evidence type="ECO:0000256" key="2">
    <source>
        <dbReference type="ARBA" id="ARBA00022512"/>
    </source>
</evidence>
<dbReference type="RefSeq" id="WP_244712863.1">
    <property type="nucleotide sequence ID" value="NZ_CP095073.1"/>
</dbReference>
<keyword evidence="11" id="KW-1185">Reference proteome</keyword>
<keyword evidence="5" id="KW-0572">Peptidoglycan-anchor</keyword>
<evidence type="ECO:0000256" key="7">
    <source>
        <dbReference type="SAM" id="Phobius"/>
    </source>
</evidence>
<evidence type="ECO:0000256" key="1">
    <source>
        <dbReference type="ARBA" id="ARBA00004168"/>
    </source>
</evidence>
<evidence type="ECO:0000256" key="8">
    <source>
        <dbReference type="SAM" id="SignalP"/>
    </source>
</evidence>
<proteinExistence type="predicted"/>
<keyword evidence="2" id="KW-0134">Cell wall</keyword>
<feature type="compositionally biased region" description="Acidic residues" evidence="6">
    <location>
        <begin position="90"/>
        <end position="110"/>
    </location>
</feature>
<dbReference type="Proteomes" id="UP000831787">
    <property type="component" value="Chromosome"/>
</dbReference>
<feature type="signal peptide" evidence="8">
    <location>
        <begin position="1"/>
        <end position="25"/>
    </location>
</feature>
<accession>A0ABY4EP45</accession>
<evidence type="ECO:0000256" key="4">
    <source>
        <dbReference type="ARBA" id="ARBA00022729"/>
    </source>
</evidence>
<feature type="transmembrane region" description="Helical" evidence="7">
    <location>
        <begin position="120"/>
        <end position="137"/>
    </location>
</feature>
<dbReference type="NCBIfam" id="TIGR01167">
    <property type="entry name" value="LPXTG_anchor"/>
    <property type="match status" value="1"/>
</dbReference>
<evidence type="ECO:0000259" key="9">
    <source>
        <dbReference type="PROSITE" id="PS50847"/>
    </source>
</evidence>
<comment type="subcellular location">
    <subcellularLocation>
        <location evidence="1">Secreted</location>
        <location evidence="1">Cell wall</location>
        <topology evidence="1">Peptidoglycan-anchor</topology>
    </subcellularLocation>
</comment>
<evidence type="ECO:0000256" key="5">
    <source>
        <dbReference type="ARBA" id="ARBA00023088"/>
    </source>
</evidence>
<organism evidence="10 11">
    <name type="scientific">Halobacillus salinarum</name>
    <dbReference type="NCBI Taxonomy" id="2932257"/>
    <lineage>
        <taxon>Bacteria</taxon>
        <taxon>Bacillati</taxon>
        <taxon>Bacillota</taxon>
        <taxon>Bacilli</taxon>
        <taxon>Bacillales</taxon>
        <taxon>Bacillaceae</taxon>
        <taxon>Halobacillus</taxon>
    </lineage>
</organism>
<evidence type="ECO:0000256" key="6">
    <source>
        <dbReference type="SAM" id="MobiDB-lite"/>
    </source>
</evidence>
<keyword evidence="7" id="KW-0812">Transmembrane</keyword>
<keyword evidence="3" id="KW-0964">Secreted</keyword>
<reference evidence="10 11" key="1">
    <citation type="submission" date="2022-04" db="EMBL/GenBank/DDBJ databases">
        <title>Halobacillus sp. isolated from saltern.</title>
        <authorList>
            <person name="Won M."/>
            <person name="Lee C.-M."/>
            <person name="Woen H.-Y."/>
            <person name="Kwon S.-W."/>
        </authorList>
    </citation>
    <scope>NUCLEOTIDE SEQUENCE [LARGE SCALE GENOMIC DNA]</scope>
    <source>
        <strain evidence="10 11">SSBR10-3</strain>
    </source>
</reference>
<dbReference type="PROSITE" id="PS50847">
    <property type="entry name" value="GRAM_POS_ANCHORING"/>
    <property type="match status" value="1"/>
</dbReference>
<evidence type="ECO:0000313" key="11">
    <source>
        <dbReference type="Proteomes" id="UP000831787"/>
    </source>
</evidence>